<dbReference type="Proteomes" id="UP000029228">
    <property type="component" value="Unassembled WGS sequence"/>
</dbReference>
<feature type="chain" id="PRO_5001863264" evidence="1">
    <location>
        <begin position="20"/>
        <end position="37"/>
    </location>
</feature>
<keyword evidence="3" id="KW-1185">Reference proteome</keyword>
<sequence>MIIAMIAACSAFLSSLGMQLNGAVDAAMDTIADIMFI</sequence>
<proteinExistence type="predicted"/>
<comment type="caution">
    <text evidence="2">The sequence shown here is derived from an EMBL/GenBank/DDBJ whole genome shotgun (WGS) entry which is preliminary data.</text>
</comment>
<keyword evidence="1" id="KW-0732">Signal</keyword>
<gene>
    <name evidence="2" type="ORF">JCM19235_2545</name>
</gene>
<organism evidence="2 3">
    <name type="scientific">Vibrio maritimus</name>
    <dbReference type="NCBI Taxonomy" id="990268"/>
    <lineage>
        <taxon>Bacteria</taxon>
        <taxon>Pseudomonadati</taxon>
        <taxon>Pseudomonadota</taxon>
        <taxon>Gammaproteobacteria</taxon>
        <taxon>Vibrionales</taxon>
        <taxon>Vibrionaceae</taxon>
        <taxon>Vibrio</taxon>
    </lineage>
</organism>
<reference evidence="2 3" key="1">
    <citation type="submission" date="2014-09" db="EMBL/GenBank/DDBJ databases">
        <title>Vibrio maritimus JCM 19235. (C45) whole genome shotgun sequence.</title>
        <authorList>
            <person name="Sawabe T."/>
            <person name="Meirelles P."/>
            <person name="Nakanishi M."/>
            <person name="Sayaka M."/>
            <person name="Hattori M."/>
            <person name="Ohkuma M."/>
        </authorList>
    </citation>
    <scope>NUCLEOTIDE SEQUENCE [LARGE SCALE GENOMIC DNA]</scope>
    <source>
        <strain evidence="3">JCM19235</strain>
    </source>
</reference>
<evidence type="ECO:0000256" key="1">
    <source>
        <dbReference type="SAM" id="SignalP"/>
    </source>
</evidence>
<dbReference type="EMBL" id="BBMR01000003">
    <property type="protein sequence ID" value="GAL19122.1"/>
    <property type="molecule type" value="Genomic_DNA"/>
</dbReference>
<protein>
    <submittedName>
        <fullName evidence="2">Uncharacterized protein</fullName>
    </submittedName>
</protein>
<dbReference type="AlphaFoldDB" id="A0A090SI41"/>
<accession>A0A090SI41</accession>
<evidence type="ECO:0000313" key="3">
    <source>
        <dbReference type="Proteomes" id="UP000029228"/>
    </source>
</evidence>
<dbReference type="STRING" id="990268.JCM19235_2545"/>
<feature type="signal peptide" evidence="1">
    <location>
        <begin position="1"/>
        <end position="19"/>
    </location>
</feature>
<evidence type="ECO:0000313" key="2">
    <source>
        <dbReference type="EMBL" id="GAL19122.1"/>
    </source>
</evidence>
<name>A0A090SI41_9VIBR</name>